<evidence type="ECO:0000256" key="2">
    <source>
        <dbReference type="ARBA" id="ARBA00023136"/>
    </source>
</evidence>
<feature type="transmembrane region" description="Helical" evidence="4">
    <location>
        <begin position="34"/>
        <end position="56"/>
    </location>
</feature>
<dbReference type="PANTHER" id="PTHR37042">
    <property type="entry name" value="OUTER MEMBRANE PROTEIN RV1973"/>
    <property type="match status" value="1"/>
</dbReference>
<dbReference type="Proteomes" id="UP000192801">
    <property type="component" value="Unassembled WGS sequence"/>
</dbReference>
<dbReference type="GO" id="GO:0016020">
    <property type="term" value="C:membrane"/>
    <property type="evidence" value="ECO:0007669"/>
    <property type="project" value="UniProtKB-SubCell"/>
</dbReference>
<dbReference type="OrthoDB" id="4761414at2"/>
<proteinExistence type="predicted"/>
<keyword evidence="6" id="KW-1185">Reference proteome</keyword>
<organism evidence="5 6">
    <name type="scientific">Mycolicibacterium insubricum</name>
    <dbReference type="NCBI Taxonomy" id="444597"/>
    <lineage>
        <taxon>Bacteria</taxon>
        <taxon>Bacillati</taxon>
        <taxon>Actinomycetota</taxon>
        <taxon>Actinomycetes</taxon>
        <taxon>Mycobacteriales</taxon>
        <taxon>Mycobacteriaceae</taxon>
        <taxon>Mycolicibacterium</taxon>
    </lineage>
</organism>
<comment type="caution">
    <text evidence="5">The sequence shown here is derived from an EMBL/GenBank/DDBJ whole genome shotgun (WGS) entry which is preliminary data.</text>
</comment>
<evidence type="ECO:0000313" key="6">
    <source>
        <dbReference type="Proteomes" id="UP000192801"/>
    </source>
</evidence>
<accession>A0A1X0CZJ0</accession>
<dbReference type="RefSeq" id="WP_083033101.1">
    <property type="nucleotide sequence ID" value="NZ_AP022618.1"/>
</dbReference>
<comment type="subcellular location">
    <subcellularLocation>
        <location evidence="1">Membrane</location>
    </subcellularLocation>
</comment>
<protein>
    <submittedName>
        <fullName evidence="5">Uncharacterized protein</fullName>
    </submittedName>
</protein>
<evidence type="ECO:0000313" key="5">
    <source>
        <dbReference type="EMBL" id="ORA65379.1"/>
    </source>
</evidence>
<keyword evidence="2 4" id="KW-0472">Membrane</keyword>
<feature type="compositionally biased region" description="Acidic residues" evidence="3">
    <location>
        <begin position="1"/>
        <end position="15"/>
    </location>
</feature>
<dbReference type="PANTHER" id="PTHR37042:SF4">
    <property type="entry name" value="OUTER MEMBRANE PROTEIN RV1973"/>
    <property type="match status" value="1"/>
</dbReference>
<evidence type="ECO:0000256" key="3">
    <source>
        <dbReference type="SAM" id="MobiDB-lite"/>
    </source>
</evidence>
<feature type="region of interest" description="Disordered" evidence="3">
    <location>
        <begin position="1"/>
        <end position="24"/>
    </location>
</feature>
<reference evidence="5 6" key="1">
    <citation type="submission" date="2016-12" db="EMBL/GenBank/DDBJ databases">
        <title>The new phylogeny of genus Mycobacterium.</title>
        <authorList>
            <person name="Tortoli E."/>
            <person name="Trovato A."/>
            <person name="Cirillo D.M."/>
        </authorList>
    </citation>
    <scope>NUCLEOTIDE SEQUENCE [LARGE SCALE GENOMIC DNA]</scope>
    <source>
        <strain evidence="5 6">DSM 45130</strain>
    </source>
</reference>
<evidence type="ECO:0000256" key="4">
    <source>
        <dbReference type="SAM" id="Phobius"/>
    </source>
</evidence>
<evidence type="ECO:0000256" key="1">
    <source>
        <dbReference type="ARBA" id="ARBA00004370"/>
    </source>
</evidence>
<dbReference type="EMBL" id="MVHS01000062">
    <property type="protein sequence ID" value="ORA65379.1"/>
    <property type="molecule type" value="Genomic_DNA"/>
</dbReference>
<dbReference type="STRING" id="444597.BST26_18635"/>
<dbReference type="AlphaFoldDB" id="A0A1X0CZJ0"/>
<name>A0A1X0CZJ0_9MYCO</name>
<sequence>MPTQDTDGDPADDTAADAATADGDRADGPVFSRYGIVSALLALITVAAIAAGGVIWSTHRHAEDTRAHQSDVLQAAAAWTTVLINMNADNVEASMAQLRDGTVGELNSGFDRNMAPYRELMQKLKTRTSGQIDAVALETVHNAPAQNRGETLVDDAATSNDTVLVAARSVSDSAAGKGNTIGWLLRLGVVDVDGTLMISSLETLR</sequence>
<keyword evidence="4" id="KW-0812">Transmembrane</keyword>
<keyword evidence="4" id="KW-1133">Transmembrane helix</keyword>
<gene>
    <name evidence="5" type="ORF">BST26_18635</name>
</gene>